<organism evidence="1 2">
    <name type="scientific">Cannabis sativa</name>
    <name type="common">Hemp</name>
    <name type="synonym">Marijuana</name>
    <dbReference type="NCBI Taxonomy" id="3483"/>
    <lineage>
        <taxon>Eukaryota</taxon>
        <taxon>Viridiplantae</taxon>
        <taxon>Streptophyta</taxon>
        <taxon>Embryophyta</taxon>
        <taxon>Tracheophyta</taxon>
        <taxon>Spermatophyta</taxon>
        <taxon>Magnoliopsida</taxon>
        <taxon>eudicotyledons</taxon>
        <taxon>Gunneridae</taxon>
        <taxon>Pentapetalae</taxon>
        <taxon>rosids</taxon>
        <taxon>fabids</taxon>
        <taxon>Rosales</taxon>
        <taxon>Cannabaceae</taxon>
        <taxon>Cannabis</taxon>
    </lineage>
</organism>
<sequence length="122" mass="14103">MSSGDEAQAAIEKFNLQKYQAELSGLNLQSVSKNRLPLVLLALVLGRHTISFMCLISNGKQDQPILEICFLKILIQFQPGLYLMLLKEDLQGMDLFLLPQERKLRLHCHLWMERNCWADRFA</sequence>
<dbReference type="EnsemblPlants" id="novel_model_5511_5bd9a17a">
    <property type="protein sequence ID" value="cds.novel_model_5511_5bd9a17a"/>
    <property type="gene ID" value="novel_gene_2849_5bd9a17a"/>
</dbReference>
<proteinExistence type="predicted"/>
<dbReference type="Proteomes" id="UP000596661">
    <property type="component" value="Chromosome 5"/>
</dbReference>
<dbReference type="AlphaFoldDB" id="A0A803R613"/>
<reference evidence="1" key="2">
    <citation type="submission" date="2021-03" db="UniProtKB">
        <authorList>
            <consortium name="EnsemblPlants"/>
        </authorList>
    </citation>
    <scope>IDENTIFICATION</scope>
</reference>
<dbReference type="Gramene" id="novel_model_5511_5bd9a17a">
    <property type="protein sequence ID" value="cds.novel_model_5511_5bd9a17a"/>
    <property type="gene ID" value="novel_gene_2849_5bd9a17a"/>
</dbReference>
<dbReference type="EMBL" id="UZAU01000547">
    <property type="status" value="NOT_ANNOTATED_CDS"/>
    <property type="molecule type" value="Genomic_DNA"/>
</dbReference>
<protein>
    <submittedName>
        <fullName evidence="1">Uncharacterized protein</fullName>
    </submittedName>
</protein>
<evidence type="ECO:0000313" key="2">
    <source>
        <dbReference type="Proteomes" id="UP000596661"/>
    </source>
</evidence>
<keyword evidence="2" id="KW-1185">Reference proteome</keyword>
<accession>A0A803R613</accession>
<evidence type="ECO:0000313" key="1">
    <source>
        <dbReference type="EnsemblPlants" id="cds.novel_model_5511_5bd9a17a"/>
    </source>
</evidence>
<name>A0A803R613_CANSA</name>
<reference evidence="1" key="1">
    <citation type="submission" date="2018-11" db="EMBL/GenBank/DDBJ databases">
        <authorList>
            <person name="Grassa J C."/>
        </authorList>
    </citation>
    <scope>NUCLEOTIDE SEQUENCE [LARGE SCALE GENOMIC DNA]</scope>
</reference>